<sequence>MAATPKRVTLLSSSSSYSSSKKSNIADFLQPFYTSIENLTESHKQQIESLNKKIVDLENENKHLRTVYDQHPHSIFDINYVSNDQLVIDQLKSELEKSQKQITALQDTLNEKCTECDDAKSKYHVQLIMNQNNSEQQNSSADITKMKELELKLKQIKDQVNQFDQCYYENDEQIRLLKQILSSNDQEQSRAITQSLTVKQSDLAQQTDFVENILNKQHDVILNKIVQLLDQNPRNDQQVTAKNKKTTKKKRL</sequence>
<dbReference type="EMBL" id="CAJNOE010000062">
    <property type="protein sequence ID" value="CAF0839414.1"/>
    <property type="molecule type" value="Genomic_DNA"/>
</dbReference>
<accession>A0A813VDK3</accession>
<keyword evidence="1" id="KW-0175">Coiled coil</keyword>
<evidence type="ECO:0000313" key="3">
    <source>
        <dbReference type="EMBL" id="CAF3520429.1"/>
    </source>
</evidence>
<dbReference type="AlphaFoldDB" id="A0A813VDK3"/>
<evidence type="ECO:0000256" key="1">
    <source>
        <dbReference type="SAM" id="Coils"/>
    </source>
</evidence>
<evidence type="ECO:0000313" key="2">
    <source>
        <dbReference type="EMBL" id="CAF0839414.1"/>
    </source>
</evidence>
<dbReference type="EMBL" id="CAJOBB010000030">
    <property type="protein sequence ID" value="CAF3520429.1"/>
    <property type="molecule type" value="Genomic_DNA"/>
</dbReference>
<reference evidence="2" key="1">
    <citation type="submission" date="2021-02" db="EMBL/GenBank/DDBJ databases">
        <authorList>
            <person name="Nowell W R."/>
        </authorList>
    </citation>
    <scope>NUCLEOTIDE SEQUENCE</scope>
</reference>
<feature type="coiled-coil region" evidence="1">
    <location>
        <begin position="33"/>
        <end position="115"/>
    </location>
</feature>
<protein>
    <submittedName>
        <fullName evidence="2">Uncharacterized protein</fullName>
    </submittedName>
</protein>
<name>A0A813VDK3_9BILA</name>
<proteinExistence type="predicted"/>
<evidence type="ECO:0000313" key="4">
    <source>
        <dbReference type="Proteomes" id="UP000663860"/>
    </source>
</evidence>
<dbReference type="Proteomes" id="UP000663860">
    <property type="component" value="Unassembled WGS sequence"/>
</dbReference>
<dbReference type="Proteomes" id="UP000663868">
    <property type="component" value="Unassembled WGS sequence"/>
</dbReference>
<gene>
    <name evidence="2" type="ORF">IZO911_LOCUS8978</name>
    <name evidence="3" type="ORF">KXQ929_LOCUS1126</name>
</gene>
<organism evidence="2 4">
    <name type="scientific">Adineta steineri</name>
    <dbReference type="NCBI Taxonomy" id="433720"/>
    <lineage>
        <taxon>Eukaryota</taxon>
        <taxon>Metazoa</taxon>
        <taxon>Spiralia</taxon>
        <taxon>Gnathifera</taxon>
        <taxon>Rotifera</taxon>
        <taxon>Eurotatoria</taxon>
        <taxon>Bdelloidea</taxon>
        <taxon>Adinetida</taxon>
        <taxon>Adinetidae</taxon>
        <taxon>Adineta</taxon>
    </lineage>
</organism>
<comment type="caution">
    <text evidence="2">The sequence shown here is derived from an EMBL/GenBank/DDBJ whole genome shotgun (WGS) entry which is preliminary data.</text>
</comment>